<feature type="region of interest" description="Disordered" evidence="1">
    <location>
        <begin position="1"/>
        <end position="24"/>
    </location>
</feature>
<feature type="region of interest" description="Disordered" evidence="1">
    <location>
        <begin position="105"/>
        <end position="137"/>
    </location>
</feature>
<name>A0A1E1WDX0_PECGO</name>
<proteinExistence type="predicted"/>
<organism evidence="2">
    <name type="scientific">Pectinophora gossypiella</name>
    <name type="common">Cotton pink bollworm</name>
    <name type="synonym">Depressaria gossypiella</name>
    <dbReference type="NCBI Taxonomy" id="13191"/>
    <lineage>
        <taxon>Eukaryota</taxon>
        <taxon>Metazoa</taxon>
        <taxon>Ecdysozoa</taxon>
        <taxon>Arthropoda</taxon>
        <taxon>Hexapoda</taxon>
        <taxon>Insecta</taxon>
        <taxon>Pterygota</taxon>
        <taxon>Neoptera</taxon>
        <taxon>Endopterygota</taxon>
        <taxon>Lepidoptera</taxon>
        <taxon>Glossata</taxon>
        <taxon>Ditrysia</taxon>
        <taxon>Gelechioidea</taxon>
        <taxon>Gelechiidae</taxon>
        <taxon>Apatetrinae</taxon>
        <taxon>Pectinophora</taxon>
    </lineage>
</organism>
<accession>A0A1E1WDX0</accession>
<feature type="non-terminal residue" evidence="2">
    <location>
        <position position="137"/>
    </location>
</feature>
<protein>
    <submittedName>
        <fullName evidence="2">Uncharacterized protein</fullName>
    </submittedName>
</protein>
<evidence type="ECO:0000313" key="2">
    <source>
        <dbReference type="EMBL" id="JAT85178.1"/>
    </source>
</evidence>
<dbReference type="EMBL" id="GDQN01005876">
    <property type="protein sequence ID" value="JAT85178.1"/>
    <property type="molecule type" value="Transcribed_RNA"/>
</dbReference>
<dbReference type="AlphaFoldDB" id="A0A1E1WDX0"/>
<sequence length="137" mass="14174">SDSARQCVSRECGAEDTNEGRDNAQQGVDEILAGATSAGAEIMAAISSSTSKLNKAEIAMIGSAVQRMTAALATMAWRVADAQKGANAKNTESAIQEIKALIKESNERPQSDAHAVGPQSYAAMLRTGAKGAQPKPL</sequence>
<evidence type="ECO:0000256" key="1">
    <source>
        <dbReference type="SAM" id="MobiDB-lite"/>
    </source>
</evidence>
<feature type="non-terminal residue" evidence="2">
    <location>
        <position position="1"/>
    </location>
</feature>
<gene>
    <name evidence="2" type="ORF">g.17730</name>
</gene>
<reference evidence="2" key="1">
    <citation type="submission" date="2015-09" db="EMBL/GenBank/DDBJ databases">
        <title>De novo assembly of Pectinophora gossypiella (Pink Bollworm) gut transcriptome.</title>
        <authorList>
            <person name="Tassone E.E."/>
        </authorList>
    </citation>
    <scope>NUCLEOTIDE SEQUENCE</scope>
</reference>